<keyword evidence="4" id="KW-1185">Reference proteome</keyword>
<protein>
    <submittedName>
        <fullName evidence="3">Uncharacterized protein</fullName>
    </submittedName>
</protein>
<name>A0ABU7B9G9_9TELE</name>
<dbReference type="EMBL" id="JAHUTI010045530">
    <property type="protein sequence ID" value="MED6246923.1"/>
    <property type="molecule type" value="Genomic_DNA"/>
</dbReference>
<feature type="transmembrane region" description="Helical" evidence="2">
    <location>
        <begin position="90"/>
        <end position="108"/>
    </location>
</feature>
<sequence>MSRPCGTKNNINHLVPDSSQAPGPPPASSPTSNMVLQRSSFPLPPANIQAVESDRAERFLARAQLEQIRPPGHIYCSTPGRANKACPMQLSCTAFGFLLCVSFCNYFFSVCDQLPILNVIALHA</sequence>
<keyword evidence="2" id="KW-0812">Transmembrane</keyword>
<gene>
    <name evidence="3" type="ORF">ATANTOWER_026260</name>
</gene>
<organism evidence="3 4">
    <name type="scientific">Ataeniobius toweri</name>
    <dbReference type="NCBI Taxonomy" id="208326"/>
    <lineage>
        <taxon>Eukaryota</taxon>
        <taxon>Metazoa</taxon>
        <taxon>Chordata</taxon>
        <taxon>Craniata</taxon>
        <taxon>Vertebrata</taxon>
        <taxon>Euteleostomi</taxon>
        <taxon>Actinopterygii</taxon>
        <taxon>Neopterygii</taxon>
        <taxon>Teleostei</taxon>
        <taxon>Neoteleostei</taxon>
        <taxon>Acanthomorphata</taxon>
        <taxon>Ovalentaria</taxon>
        <taxon>Atherinomorphae</taxon>
        <taxon>Cyprinodontiformes</taxon>
        <taxon>Goodeidae</taxon>
        <taxon>Ataeniobius</taxon>
    </lineage>
</organism>
<evidence type="ECO:0000313" key="3">
    <source>
        <dbReference type="EMBL" id="MED6246923.1"/>
    </source>
</evidence>
<dbReference type="Proteomes" id="UP001345963">
    <property type="component" value="Unassembled WGS sequence"/>
</dbReference>
<proteinExistence type="predicted"/>
<reference evidence="3 4" key="1">
    <citation type="submission" date="2021-07" db="EMBL/GenBank/DDBJ databases">
        <authorList>
            <person name="Palmer J.M."/>
        </authorList>
    </citation>
    <scope>NUCLEOTIDE SEQUENCE [LARGE SCALE GENOMIC DNA]</scope>
    <source>
        <strain evidence="3 4">AT_MEX2019</strain>
        <tissue evidence="3">Muscle</tissue>
    </source>
</reference>
<keyword evidence="2" id="KW-0472">Membrane</keyword>
<evidence type="ECO:0000256" key="2">
    <source>
        <dbReference type="SAM" id="Phobius"/>
    </source>
</evidence>
<comment type="caution">
    <text evidence="3">The sequence shown here is derived from an EMBL/GenBank/DDBJ whole genome shotgun (WGS) entry which is preliminary data.</text>
</comment>
<accession>A0ABU7B9G9</accession>
<feature type="region of interest" description="Disordered" evidence="1">
    <location>
        <begin position="1"/>
        <end position="36"/>
    </location>
</feature>
<evidence type="ECO:0000313" key="4">
    <source>
        <dbReference type="Proteomes" id="UP001345963"/>
    </source>
</evidence>
<evidence type="ECO:0000256" key="1">
    <source>
        <dbReference type="SAM" id="MobiDB-lite"/>
    </source>
</evidence>
<keyword evidence="2" id="KW-1133">Transmembrane helix</keyword>